<reference evidence="2 3" key="1">
    <citation type="submission" date="2017-06" db="EMBL/GenBank/DDBJ databases">
        <title>Complete Genome Sequence of the Soil Carbazole-Degrading Bacterium Nocardioides aromaticivorans IC177.</title>
        <authorList>
            <person name="Vejarano F."/>
            <person name="Suzuki-Minakuchi C."/>
            <person name="Ohtsubo Y."/>
            <person name="Tsuda M."/>
            <person name="Okada K."/>
            <person name="Nojiri H."/>
        </authorList>
    </citation>
    <scope>NUCLEOTIDE SEQUENCE [LARGE SCALE GENOMIC DNA]</scope>
    <source>
        <strain evidence="2 3">IC177</strain>
    </source>
</reference>
<dbReference type="InterPro" id="IPR025420">
    <property type="entry name" value="DUF4143"/>
</dbReference>
<keyword evidence="3" id="KW-1185">Reference proteome</keyword>
<dbReference type="EMBL" id="CP022295">
    <property type="protein sequence ID" value="QSR28021.1"/>
    <property type="molecule type" value="Genomic_DNA"/>
</dbReference>
<dbReference type="Proteomes" id="UP000662818">
    <property type="component" value="Chromosome"/>
</dbReference>
<proteinExistence type="predicted"/>
<name>A0ABX7PQ65_9ACTN</name>
<feature type="domain" description="DUF4143" evidence="1">
    <location>
        <begin position="86"/>
        <end position="237"/>
    </location>
</feature>
<evidence type="ECO:0000259" key="1">
    <source>
        <dbReference type="Pfam" id="PF13635"/>
    </source>
</evidence>
<evidence type="ECO:0000313" key="3">
    <source>
        <dbReference type="Proteomes" id="UP000662818"/>
    </source>
</evidence>
<dbReference type="PANTHER" id="PTHR43566">
    <property type="entry name" value="CONSERVED PROTEIN"/>
    <property type="match status" value="1"/>
</dbReference>
<evidence type="ECO:0000313" key="2">
    <source>
        <dbReference type="EMBL" id="QSR28021.1"/>
    </source>
</evidence>
<accession>A0ABX7PQ65</accession>
<dbReference type="Pfam" id="PF13635">
    <property type="entry name" value="DUF4143"/>
    <property type="match status" value="1"/>
</dbReference>
<gene>
    <name evidence="2" type="ORF">CFH99_20575</name>
</gene>
<sequence length="291" mass="31618">MGCIVPCAAFHRDIRATPLDKSTSFPREPLRVTPVAADFVARLGSRGTVPGEVRTSWDVERYVAATARPVTDDELRRLARRARAVRRTDPGRLAALLRALADPLLGELNHARLGAAAGIPRTTVQPYVDVLVEIGVVRLLPGCRASAAKRAIGRPEVVFEDPALARHLAGHDPAALAAFSGRPRLAPLLRTMVAAELLRQQATSVVEHRVSYLRERNGLEVGFVVELPDDSIYGLEVLTAAGLRPHQFARLEALARRAGSRFRGGVVLNTASVGHRYGPRLWGLPIASVWE</sequence>
<organism evidence="2 3">
    <name type="scientific">Nocardioides aromaticivorans</name>
    <dbReference type="NCBI Taxonomy" id="200618"/>
    <lineage>
        <taxon>Bacteria</taxon>
        <taxon>Bacillati</taxon>
        <taxon>Actinomycetota</taxon>
        <taxon>Actinomycetes</taxon>
        <taxon>Propionibacteriales</taxon>
        <taxon>Nocardioidaceae</taxon>
        <taxon>Nocardioides</taxon>
    </lineage>
</organism>
<protein>
    <recommendedName>
        <fullName evidence="1">DUF4143 domain-containing protein</fullName>
    </recommendedName>
</protein>
<dbReference type="PANTHER" id="PTHR43566:SF2">
    <property type="entry name" value="DUF4143 DOMAIN-CONTAINING PROTEIN"/>
    <property type="match status" value="1"/>
</dbReference>